<dbReference type="InterPro" id="IPR032675">
    <property type="entry name" value="LRR_dom_sf"/>
</dbReference>
<evidence type="ECO:0000313" key="9">
    <source>
        <dbReference type="EMBL" id="KZN00015.1"/>
    </source>
</evidence>
<dbReference type="SUPFAM" id="SSF48264">
    <property type="entry name" value="Cytochrome P450"/>
    <property type="match status" value="1"/>
</dbReference>
<protein>
    <recommendedName>
        <fullName evidence="8">AAA+ ATPase domain-containing protein</fullName>
    </recommendedName>
</protein>
<dbReference type="SUPFAM" id="SSF52058">
    <property type="entry name" value="L domain-like"/>
    <property type="match status" value="2"/>
</dbReference>
<dbReference type="Gene3D" id="1.10.8.430">
    <property type="entry name" value="Helical domain of apoptotic protease-activating factors"/>
    <property type="match status" value="1"/>
</dbReference>
<accession>A0A165ZGM3</accession>
<dbReference type="InterPro" id="IPR027417">
    <property type="entry name" value="P-loop_NTPase"/>
</dbReference>
<dbReference type="GO" id="GO:0016705">
    <property type="term" value="F:oxidoreductase activity, acting on paired donors, with incorporation or reduction of molecular oxygen"/>
    <property type="evidence" value="ECO:0007669"/>
    <property type="project" value="InterPro"/>
</dbReference>
<proteinExistence type="inferred from homology"/>
<evidence type="ECO:0000259" key="8">
    <source>
        <dbReference type="SMART" id="SM00382"/>
    </source>
</evidence>
<evidence type="ECO:0000256" key="7">
    <source>
        <dbReference type="SAM" id="Phobius"/>
    </source>
</evidence>
<dbReference type="Pfam" id="PF00931">
    <property type="entry name" value="NB-ARC"/>
    <property type="match status" value="1"/>
</dbReference>
<keyword evidence="2" id="KW-0433">Leucine-rich repeat</keyword>
<dbReference type="InterPro" id="IPR036388">
    <property type="entry name" value="WH-like_DNA-bd_sf"/>
</dbReference>
<dbReference type="GO" id="GO:0004497">
    <property type="term" value="F:monooxygenase activity"/>
    <property type="evidence" value="ECO:0007669"/>
    <property type="project" value="InterPro"/>
</dbReference>
<keyword evidence="7" id="KW-0472">Membrane</keyword>
<comment type="caution">
    <text evidence="9">The sequence shown here is derived from an EMBL/GenBank/DDBJ whole genome shotgun (WGS) entry which is preliminary data.</text>
</comment>
<gene>
    <name evidence="9" type="ORF">DCAR_008769</name>
</gene>
<sequence length="1850" mass="210288">MMAEAESTAMAFNHDIVQRVMPHYYNWSKEYGKNFLYWFGPKPRLAVADPDLIKEVLLDSSGCFVKPKLNPSAKLLFGEGLVGLSGEKWGVHRRITAQAFNMERVKDWVPEMVASTRKMLDRWEEESGGRDKFLPTKKNRMRWRLEKETQQSIRTILENKKSSDSPKCLLTLLMSPYKNQENKEEKLSSEEITDECKTFYFAGKETTANHLTWALLLLALHQEWQEKAREEVSRVCGQSSSPSADNSADLKIRDLSTNKSKSLSNNRMPTLVQRAIDNTNMSFRNLISYLASHFTIPTKTKKAEKIMTDPMSIPVVGPILEKISSMIVAALFSHLNYVFCSKSLVEDLKSENEKLEIVENRMSRKAEEESNNGRILEKHVVDWKKEARENQESVKSCLEKYDNRPSGRCFGFLPIPHPLSRYRLGKEAEKMAKITTSLTTSGDRHLANPIAYLPLDMNAPETEFHEFKSREEAYQKLEGLVTDDSSSILGINGIAGAGKTRLMERITTEAGKKGTFHKFVRANVGNGKLDVIGIQQQLAGNLGCDFKSTTDSGLRANQLRSSLRQGGKVLVILDDVWRVIPLETIGILSADGMSSIGGKILFTSRSEEVCKLNKCEQPVKLKPLTFAETWDMFSKTVGADTIDSLQNISVAKDICKRCGGLPLVILALGNALKYKPLDSWKDARNQLKNSKIEGVSGIREDVDVYACLKLSFDHLEKDAKACLLLSSMYPEDADIPIRELVQLTRGSEQLVGSQLMKGDEIRTRVHSMIYILKSASLLLQGLNSEHIKLHDIIRDMARSIAIKDHGFLFATTSGSLPNNPAEYSALKVLHIDVEETHSGFPSNVACPDLHTLSLRSSTYRDPTTLQGWISQIQVFANLRFLVLVEFSWPEKCSLESLDNLKTLWFVNCNLFCFGEREAKFLPEKLEDLCCWDCDIPKQLNLPELNHLRKLEIYINTRSWLWARGINVEQNTISRLSSLEELSLPSKFYINKEGAKDGSLPILDEVSELPCLTNLHIRSQESKSSKLATTFLNLREFHLFVGDELPRKWSTKVSPVTKSIKLSSYAAIEGYRTLIDKAEEVILSRAYITGNSICNRNTQEFINLRYMKIKACHAIEYLARISPGDKIQESLHQSIPFSNLIKLKIKSCYSLKYLFCDSFGRCLHQLKELEIVSCPEIEQVVLGEGASDGNIIHMSKLKIMILTDLPRLLHFYKDARQNQPLFNQMVEFPSLEELVIRGLSDITDIWGDNKIYENTSSFSQLKILTVRGCNKLKNVIPPSMLRGALTSEVDTLGSNTDSFTGRASQGHVKAMLSHNPKKKLQILLKKIVRVSRYVCRKTPTITEENLNDPYDISVQVPPQNTRVCPLVQMTLQVLPCLEKTGLNFEDQSGAVSLYPNLKRLDIYECDRLENVFIPFNDTHCMNLEEMSVANCIKMCEIIGAGKQKYSSGIVFHKLRSLTLRDLLRLTSFWGCRSGEANHYKVEFPNLKTLHLHCGENPSLLEMIESGRDDSTFQLENLAISCGKEIKIPKQWLLQLDNLESLSLHRCWSDELKSLRFQRLKKLTLGQLSCFTVFSFPDFERLQQLRELRIAHCDSLEHIVEVVNGEEASGMDTETAALVQLVKVYLEGLPKLRSFTHTKSKNLMASLEQVEVEPSILFRCPVVGNLQQLRWLDVTDCRLLEGIVEVARGYQTSHRNDHIITFPQLYSIKLRNLPNLQNFSPTKSYSFKMPKLTGFGLFYCPRMENKPFMQIIAERVHFSSEERRRLIIVENLKDYTLRKINKLESVGESSNSNQDVETETMRVEQAEAIVVQQREEGVGAEEDDFFFLRKSQTSLFFILFLFLVLVLCLKEV</sequence>
<dbReference type="SMART" id="SM00382">
    <property type="entry name" value="AAA"/>
    <property type="match status" value="1"/>
</dbReference>
<keyword evidence="6" id="KW-0175">Coiled coil</keyword>
<dbReference type="Pfam" id="PF23247">
    <property type="entry name" value="LRR_RPS2"/>
    <property type="match status" value="3"/>
</dbReference>
<dbReference type="SUPFAM" id="SSF52047">
    <property type="entry name" value="RNI-like"/>
    <property type="match status" value="1"/>
</dbReference>
<name>A0A165ZGM3_DAUCS</name>
<dbReference type="PANTHER" id="PTHR33463">
    <property type="entry name" value="NB-ARC DOMAIN-CONTAINING PROTEIN-RELATED"/>
    <property type="match status" value="1"/>
</dbReference>
<dbReference type="InterPro" id="IPR003593">
    <property type="entry name" value="AAA+_ATPase"/>
</dbReference>
<dbReference type="Gramene" id="KZN00015">
    <property type="protein sequence ID" value="KZN00015"/>
    <property type="gene ID" value="DCAR_008769"/>
</dbReference>
<evidence type="ECO:0000256" key="1">
    <source>
        <dbReference type="ARBA" id="ARBA00008894"/>
    </source>
</evidence>
<dbReference type="Pfam" id="PF00067">
    <property type="entry name" value="p450"/>
    <property type="match status" value="2"/>
</dbReference>
<evidence type="ECO:0000256" key="6">
    <source>
        <dbReference type="SAM" id="Coils"/>
    </source>
</evidence>
<feature type="transmembrane region" description="Helical" evidence="7">
    <location>
        <begin position="1831"/>
        <end position="1847"/>
    </location>
</feature>
<keyword evidence="7" id="KW-1133">Transmembrane helix</keyword>
<dbReference type="InterPro" id="IPR050905">
    <property type="entry name" value="Plant_NBS-LRR"/>
</dbReference>
<dbReference type="SUPFAM" id="SSF52540">
    <property type="entry name" value="P-loop containing nucleoside triphosphate hydrolases"/>
    <property type="match status" value="1"/>
</dbReference>
<keyword evidence="4" id="KW-0611">Plant defense</keyword>
<reference evidence="9" key="1">
    <citation type="journal article" date="2016" name="Nat. Genet.">
        <title>A high-quality carrot genome assembly provides new insights into carotenoid accumulation and asterid genome evolution.</title>
        <authorList>
            <person name="Iorizzo M."/>
            <person name="Ellison S."/>
            <person name="Senalik D."/>
            <person name="Zeng P."/>
            <person name="Satapoomin P."/>
            <person name="Huang J."/>
            <person name="Bowman M."/>
            <person name="Iovene M."/>
            <person name="Sanseverino W."/>
            <person name="Cavagnaro P."/>
            <person name="Yildiz M."/>
            <person name="Macko-Podgorni A."/>
            <person name="Moranska E."/>
            <person name="Grzebelus E."/>
            <person name="Grzebelus D."/>
            <person name="Ashrafi H."/>
            <person name="Zheng Z."/>
            <person name="Cheng S."/>
            <person name="Spooner D."/>
            <person name="Van Deynze A."/>
            <person name="Simon P."/>
        </authorList>
    </citation>
    <scope>NUCLEOTIDE SEQUENCE [LARGE SCALE GENOMIC DNA]</scope>
    <source>
        <tissue evidence="9">Leaf</tissue>
    </source>
</reference>
<dbReference type="InterPro" id="IPR057135">
    <property type="entry name" value="At4g27190-like_LRR"/>
</dbReference>
<dbReference type="Gene3D" id="1.10.10.10">
    <property type="entry name" value="Winged helix-like DNA-binding domain superfamily/Winged helix DNA-binding domain"/>
    <property type="match status" value="1"/>
</dbReference>
<dbReference type="Gene3D" id="3.80.10.10">
    <property type="entry name" value="Ribonuclease Inhibitor"/>
    <property type="match status" value="2"/>
</dbReference>
<keyword evidence="7" id="KW-0812">Transmembrane</keyword>
<evidence type="ECO:0000256" key="2">
    <source>
        <dbReference type="ARBA" id="ARBA00022614"/>
    </source>
</evidence>
<dbReference type="PRINTS" id="PR00364">
    <property type="entry name" value="DISEASERSIST"/>
</dbReference>
<evidence type="ECO:0000256" key="5">
    <source>
        <dbReference type="ARBA" id="ARBA00022840"/>
    </source>
</evidence>
<evidence type="ECO:0000256" key="4">
    <source>
        <dbReference type="ARBA" id="ARBA00022821"/>
    </source>
</evidence>
<dbReference type="GO" id="GO:0043531">
    <property type="term" value="F:ADP binding"/>
    <property type="evidence" value="ECO:0007669"/>
    <property type="project" value="InterPro"/>
</dbReference>
<organism evidence="9">
    <name type="scientific">Daucus carota subsp. sativus</name>
    <name type="common">Carrot</name>
    <dbReference type="NCBI Taxonomy" id="79200"/>
    <lineage>
        <taxon>Eukaryota</taxon>
        <taxon>Viridiplantae</taxon>
        <taxon>Streptophyta</taxon>
        <taxon>Embryophyta</taxon>
        <taxon>Tracheophyta</taxon>
        <taxon>Spermatophyta</taxon>
        <taxon>Magnoliopsida</taxon>
        <taxon>eudicotyledons</taxon>
        <taxon>Gunneridae</taxon>
        <taxon>Pentapetalae</taxon>
        <taxon>asterids</taxon>
        <taxon>campanulids</taxon>
        <taxon>Apiales</taxon>
        <taxon>Apiaceae</taxon>
        <taxon>Apioideae</taxon>
        <taxon>Scandiceae</taxon>
        <taxon>Daucinae</taxon>
        <taxon>Daucus</taxon>
        <taxon>Daucus sect. Daucus</taxon>
    </lineage>
</organism>
<dbReference type="Gene3D" id="3.40.50.300">
    <property type="entry name" value="P-loop containing nucleotide triphosphate hydrolases"/>
    <property type="match status" value="1"/>
</dbReference>
<dbReference type="EMBL" id="LNRQ01000003">
    <property type="protein sequence ID" value="KZN00015.1"/>
    <property type="molecule type" value="Genomic_DNA"/>
</dbReference>
<dbReference type="GO" id="GO:0005524">
    <property type="term" value="F:ATP binding"/>
    <property type="evidence" value="ECO:0007669"/>
    <property type="project" value="UniProtKB-KW"/>
</dbReference>
<keyword evidence="5" id="KW-0067">ATP-binding</keyword>
<keyword evidence="3" id="KW-0677">Repeat</keyword>
<feature type="coiled-coil region" evidence="6">
    <location>
        <begin position="341"/>
        <end position="372"/>
    </location>
</feature>
<dbReference type="InterPro" id="IPR042197">
    <property type="entry name" value="Apaf_helical"/>
</dbReference>
<dbReference type="InterPro" id="IPR001128">
    <property type="entry name" value="Cyt_P450"/>
</dbReference>
<dbReference type="InterPro" id="IPR036396">
    <property type="entry name" value="Cyt_P450_sf"/>
</dbReference>
<dbReference type="GO" id="GO:0006952">
    <property type="term" value="P:defense response"/>
    <property type="evidence" value="ECO:0007669"/>
    <property type="project" value="UniProtKB-KW"/>
</dbReference>
<dbReference type="GO" id="GO:0005506">
    <property type="term" value="F:iron ion binding"/>
    <property type="evidence" value="ECO:0007669"/>
    <property type="project" value="InterPro"/>
</dbReference>
<evidence type="ECO:0000256" key="3">
    <source>
        <dbReference type="ARBA" id="ARBA00022737"/>
    </source>
</evidence>
<dbReference type="GO" id="GO:0020037">
    <property type="term" value="F:heme binding"/>
    <property type="evidence" value="ECO:0007669"/>
    <property type="project" value="InterPro"/>
</dbReference>
<dbReference type="InterPro" id="IPR002182">
    <property type="entry name" value="NB-ARC"/>
</dbReference>
<dbReference type="OMA" id="ACHAIEY"/>
<dbReference type="Gene3D" id="1.10.630.10">
    <property type="entry name" value="Cytochrome P450"/>
    <property type="match status" value="2"/>
</dbReference>
<comment type="similarity">
    <text evidence="1">Belongs to the disease resistance NB-LRR family.</text>
</comment>
<feature type="domain" description="AAA+ ATPase" evidence="8">
    <location>
        <begin position="485"/>
        <end position="616"/>
    </location>
</feature>
<dbReference type="PANTHER" id="PTHR33463:SF198">
    <property type="entry name" value="RPP4C3"/>
    <property type="match status" value="1"/>
</dbReference>
<keyword evidence="5" id="KW-0547">Nucleotide-binding</keyword>